<comment type="similarity">
    <text evidence="1 3">Belongs to the glycosyl hydrolase 1 family.</text>
</comment>
<dbReference type="SUPFAM" id="SSF51445">
    <property type="entry name" value="(Trans)glycosidases"/>
    <property type="match status" value="1"/>
</dbReference>
<sequence length="380" mass="42658">MSTKSAFELYCEQGLKEVCISATATSPEIDADGFDPYLHSIAPSRSSFPKGFLFGAASSAYQIEGAADVDGRKPSIWDTFAKEDSDKIKDHSTGDIAEDFYHRYKEDVALIKEIGLNSFRFSISWSRILPYGRISAGVNQEGVNFYNSLIDELVSNGIEPFITLFHWDLPQALEDEYGGFLNPRIVEDYREYVDFCFDKFGDRVKNWATINEPNYFSCFGYATGDTAPGRCSNYIGNCTAGNSATEPYIVIHNMILCHATAVKLYRQKYQATQEGTVGIVLTTFWKVPKFQTTASKKAASRSLDFTIGWILHPLTYADYPKSMRYLVGNRLPKFTRQQSKMVKGSIDFVGVNYYTARYVDDASTSGNLSYTTDSRVIYSG</sequence>
<protein>
    <submittedName>
        <fullName evidence="4">Beta-glucosidase, putative</fullName>
        <ecNumber evidence="4">3.2.1.21</ecNumber>
    </submittedName>
</protein>
<dbReference type="InParanoid" id="B9REG8"/>
<dbReference type="Gene3D" id="3.20.20.80">
    <property type="entry name" value="Glycosidases"/>
    <property type="match status" value="1"/>
</dbReference>
<dbReference type="EC" id="3.2.1.21" evidence="4"/>
<dbReference type="GO" id="GO:0005975">
    <property type="term" value="P:carbohydrate metabolic process"/>
    <property type="evidence" value="ECO:0007669"/>
    <property type="project" value="InterPro"/>
</dbReference>
<dbReference type="InterPro" id="IPR033132">
    <property type="entry name" value="GH_1_N_CS"/>
</dbReference>
<dbReference type="InterPro" id="IPR001360">
    <property type="entry name" value="Glyco_hydro_1"/>
</dbReference>
<evidence type="ECO:0000313" key="4">
    <source>
        <dbReference type="EMBL" id="EEF50171.1"/>
    </source>
</evidence>
<name>B9REG8_RICCO</name>
<dbReference type="PROSITE" id="PS00653">
    <property type="entry name" value="GLYCOSYL_HYDROL_F1_2"/>
    <property type="match status" value="1"/>
</dbReference>
<keyword evidence="5" id="KW-1185">Reference proteome</keyword>
<evidence type="ECO:0000256" key="3">
    <source>
        <dbReference type="RuleBase" id="RU003690"/>
    </source>
</evidence>
<dbReference type="STRING" id="3988.B9REG8"/>
<dbReference type="InterPro" id="IPR017853">
    <property type="entry name" value="GH"/>
</dbReference>
<feature type="non-terminal residue" evidence="4">
    <location>
        <position position="380"/>
    </location>
</feature>
<accession>B9REG8</accession>
<proteinExistence type="inferred from homology"/>
<dbReference type="PANTHER" id="PTHR10353:SF44">
    <property type="entry name" value="BETA-GLUCOSIDASE 17"/>
    <property type="match status" value="1"/>
</dbReference>
<keyword evidence="2 4" id="KW-0378">Hydrolase</keyword>
<gene>
    <name evidence="4" type="ORF">RCOM_1768960</name>
</gene>
<dbReference type="EMBL" id="EQ973776">
    <property type="protein sequence ID" value="EEF50171.1"/>
    <property type="molecule type" value="Genomic_DNA"/>
</dbReference>
<evidence type="ECO:0000256" key="2">
    <source>
        <dbReference type="ARBA" id="ARBA00022801"/>
    </source>
</evidence>
<dbReference type="PANTHER" id="PTHR10353">
    <property type="entry name" value="GLYCOSYL HYDROLASE"/>
    <property type="match status" value="1"/>
</dbReference>
<dbReference type="FunFam" id="3.20.20.80:FF:000041">
    <property type="entry name" value="Beta-glucosidase 7"/>
    <property type="match status" value="1"/>
</dbReference>
<organism evidence="4 5">
    <name type="scientific">Ricinus communis</name>
    <name type="common">Castor bean</name>
    <dbReference type="NCBI Taxonomy" id="3988"/>
    <lineage>
        <taxon>Eukaryota</taxon>
        <taxon>Viridiplantae</taxon>
        <taxon>Streptophyta</taxon>
        <taxon>Embryophyta</taxon>
        <taxon>Tracheophyta</taxon>
        <taxon>Spermatophyta</taxon>
        <taxon>Magnoliopsida</taxon>
        <taxon>eudicotyledons</taxon>
        <taxon>Gunneridae</taxon>
        <taxon>Pentapetalae</taxon>
        <taxon>rosids</taxon>
        <taxon>fabids</taxon>
        <taxon>Malpighiales</taxon>
        <taxon>Euphorbiaceae</taxon>
        <taxon>Acalyphoideae</taxon>
        <taxon>Acalypheae</taxon>
        <taxon>Ricinus</taxon>
    </lineage>
</organism>
<dbReference type="Proteomes" id="UP000008311">
    <property type="component" value="Unassembled WGS sequence"/>
</dbReference>
<dbReference type="GO" id="GO:0008422">
    <property type="term" value="F:beta-glucosidase activity"/>
    <property type="evidence" value="ECO:0000318"/>
    <property type="project" value="GO_Central"/>
</dbReference>
<dbReference type="AlphaFoldDB" id="B9REG8"/>
<evidence type="ECO:0000256" key="1">
    <source>
        <dbReference type="ARBA" id="ARBA00010838"/>
    </source>
</evidence>
<dbReference type="eggNOG" id="KOG0626">
    <property type="taxonomic scope" value="Eukaryota"/>
</dbReference>
<keyword evidence="4" id="KW-0326">Glycosidase</keyword>
<evidence type="ECO:0000313" key="5">
    <source>
        <dbReference type="Proteomes" id="UP000008311"/>
    </source>
</evidence>
<dbReference type="Pfam" id="PF00232">
    <property type="entry name" value="Glyco_hydro_1"/>
    <property type="match status" value="1"/>
</dbReference>
<reference evidence="5" key="1">
    <citation type="journal article" date="2010" name="Nat. Biotechnol.">
        <title>Draft genome sequence of the oilseed species Ricinus communis.</title>
        <authorList>
            <person name="Chan A.P."/>
            <person name="Crabtree J."/>
            <person name="Zhao Q."/>
            <person name="Lorenzi H."/>
            <person name="Orvis J."/>
            <person name="Puiu D."/>
            <person name="Melake-Berhan A."/>
            <person name="Jones K.M."/>
            <person name="Redman J."/>
            <person name="Chen G."/>
            <person name="Cahoon E.B."/>
            <person name="Gedil M."/>
            <person name="Stanke M."/>
            <person name="Haas B.J."/>
            <person name="Wortman J.R."/>
            <person name="Fraser-Liggett C.M."/>
            <person name="Ravel J."/>
            <person name="Rabinowicz P.D."/>
        </authorList>
    </citation>
    <scope>NUCLEOTIDE SEQUENCE [LARGE SCALE GENOMIC DNA]</scope>
    <source>
        <strain evidence="5">cv. Hale</strain>
    </source>
</reference>